<feature type="compositionally biased region" description="Polar residues" evidence="1">
    <location>
        <begin position="66"/>
        <end position="86"/>
    </location>
</feature>
<accession>A0AAV2DCJ3</accession>
<dbReference type="AlphaFoldDB" id="A0AAV2DCJ3"/>
<evidence type="ECO:0000313" key="2">
    <source>
        <dbReference type="EMBL" id="CAL1371147.1"/>
    </source>
</evidence>
<reference evidence="2 3" key="1">
    <citation type="submission" date="2024-04" db="EMBL/GenBank/DDBJ databases">
        <authorList>
            <person name="Fracassetti M."/>
        </authorList>
    </citation>
    <scope>NUCLEOTIDE SEQUENCE [LARGE SCALE GENOMIC DNA]</scope>
</reference>
<name>A0AAV2DCJ3_9ROSI</name>
<evidence type="ECO:0000256" key="1">
    <source>
        <dbReference type="SAM" id="MobiDB-lite"/>
    </source>
</evidence>
<feature type="region of interest" description="Disordered" evidence="1">
    <location>
        <begin position="65"/>
        <end position="86"/>
    </location>
</feature>
<sequence length="86" mass="9531">MNGPKPTNYAYQASSTAHIPKKNKEIISNRAFTCARSPPRKPTPPILPHYRPDCDWAEWDYDANCGATTTGNKNGDRSSQVGHSQN</sequence>
<dbReference type="EMBL" id="OZ034815">
    <property type="protein sequence ID" value="CAL1371147.1"/>
    <property type="molecule type" value="Genomic_DNA"/>
</dbReference>
<organism evidence="2 3">
    <name type="scientific">Linum trigynum</name>
    <dbReference type="NCBI Taxonomy" id="586398"/>
    <lineage>
        <taxon>Eukaryota</taxon>
        <taxon>Viridiplantae</taxon>
        <taxon>Streptophyta</taxon>
        <taxon>Embryophyta</taxon>
        <taxon>Tracheophyta</taxon>
        <taxon>Spermatophyta</taxon>
        <taxon>Magnoliopsida</taxon>
        <taxon>eudicotyledons</taxon>
        <taxon>Gunneridae</taxon>
        <taxon>Pentapetalae</taxon>
        <taxon>rosids</taxon>
        <taxon>fabids</taxon>
        <taxon>Malpighiales</taxon>
        <taxon>Linaceae</taxon>
        <taxon>Linum</taxon>
    </lineage>
</organism>
<protein>
    <submittedName>
        <fullName evidence="2">Uncharacterized protein</fullName>
    </submittedName>
</protein>
<evidence type="ECO:0000313" key="3">
    <source>
        <dbReference type="Proteomes" id="UP001497516"/>
    </source>
</evidence>
<dbReference type="Proteomes" id="UP001497516">
    <property type="component" value="Chromosome 2"/>
</dbReference>
<proteinExistence type="predicted"/>
<keyword evidence="3" id="KW-1185">Reference proteome</keyword>
<gene>
    <name evidence="2" type="ORF">LTRI10_LOCUS13227</name>
</gene>